<evidence type="ECO:0000313" key="14">
    <source>
        <dbReference type="RefSeq" id="XP_022237666.1"/>
    </source>
</evidence>
<keyword evidence="5" id="KW-0256">Endoplasmic reticulum</keyword>
<dbReference type="Proteomes" id="UP000694941">
    <property type="component" value="Unplaced"/>
</dbReference>
<keyword evidence="6" id="KW-0294">Fucose metabolism</keyword>
<dbReference type="Pfam" id="PF10250">
    <property type="entry name" value="O-FucT"/>
    <property type="match status" value="1"/>
</dbReference>
<evidence type="ECO:0000256" key="9">
    <source>
        <dbReference type="ARBA" id="ARBA00026232"/>
    </source>
</evidence>
<dbReference type="PANTHER" id="PTHR13398">
    <property type="entry name" value="GDP-FUCOSE PROTEIN O-FUCOSYLTRANSFERASE 2"/>
    <property type="match status" value="1"/>
</dbReference>
<dbReference type="Gene3D" id="3.40.50.11340">
    <property type="match status" value="1"/>
</dbReference>
<accession>A0ABM1S211</accession>
<comment type="subcellular location">
    <subcellularLocation>
        <location evidence="1">Endoplasmic reticulum</location>
    </subcellularLocation>
</comment>
<dbReference type="EC" id="2.4.1.221" evidence="3"/>
<evidence type="ECO:0000256" key="7">
    <source>
        <dbReference type="ARBA" id="ARBA00023277"/>
    </source>
</evidence>
<gene>
    <name evidence="14" type="primary">LOC106478363</name>
</gene>
<comment type="catalytic activity">
    <reaction evidence="12">
        <text>L-seryl-[protein] + GDP-beta-L-fucose = 3-O-(alpha-L-fucosyl)-L-seryl-[protein] + GDP + H(+)</text>
        <dbReference type="Rhea" id="RHEA:63644"/>
        <dbReference type="Rhea" id="RHEA-COMP:9863"/>
        <dbReference type="Rhea" id="RHEA-COMP:17914"/>
        <dbReference type="ChEBI" id="CHEBI:15378"/>
        <dbReference type="ChEBI" id="CHEBI:29999"/>
        <dbReference type="ChEBI" id="CHEBI:57273"/>
        <dbReference type="ChEBI" id="CHEBI:58189"/>
        <dbReference type="ChEBI" id="CHEBI:189632"/>
        <dbReference type="EC" id="2.4.1.221"/>
    </reaction>
    <physiologicalReaction direction="left-to-right" evidence="12">
        <dbReference type="Rhea" id="RHEA:63645"/>
    </physiologicalReaction>
</comment>
<evidence type="ECO:0000256" key="12">
    <source>
        <dbReference type="ARBA" id="ARBA00048647"/>
    </source>
</evidence>
<comment type="catalytic activity">
    <reaction evidence="11">
        <text>L-threonyl-[protein] + GDP-beta-L-fucose = 3-O-(alpha-L-fucosyl)-L-threonyl-[protein] + GDP + H(+)</text>
        <dbReference type="Rhea" id="RHEA:70491"/>
        <dbReference type="Rhea" id="RHEA-COMP:11060"/>
        <dbReference type="Rhea" id="RHEA-COMP:17915"/>
        <dbReference type="ChEBI" id="CHEBI:15378"/>
        <dbReference type="ChEBI" id="CHEBI:30013"/>
        <dbReference type="ChEBI" id="CHEBI:57273"/>
        <dbReference type="ChEBI" id="CHEBI:58189"/>
        <dbReference type="ChEBI" id="CHEBI:189631"/>
        <dbReference type="EC" id="2.4.1.221"/>
    </reaction>
    <physiologicalReaction direction="left-to-right" evidence="11">
        <dbReference type="Rhea" id="RHEA:70492"/>
    </physiologicalReaction>
</comment>
<evidence type="ECO:0000256" key="1">
    <source>
        <dbReference type="ARBA" id="ARBA00004240"/>
    </source>
</evidence>
<evidence type="ECO:0000256" key="4">
    <source>
        <dbReference type="ARBA" id="ARBA00022679"/>
    </source>
</evidence>
<protein>
    <recommendedName>
        <fullName evidence="9">GDP-fucose protein O-fucosyltransferase 2</fullName>
        <ecNumber evidence="3">2.4.1.221</ecNumber>
    </recommendedName>
    <alternativeName>
        <fullName evidence="10">Peptide-O-fucosyltransferase 2</fullName>
    </alternativeName>
</protein>
<organism evidence="13 14">
    <name type="scientific">Limulus polyphemus</name>
    <name type="common">Atlantic horseshoe crab</name>
    <dbReference type="NCBI Taxonomy" id="6850"/>
    <lineage>
        <taxon>Eukaryota</taxon>
        <taxon>Metazoa</taxon>
        <taxon>Ecdysozoa</taxon>
        <taxon>Arthropoda</taxon>
        <taxon>Chelicerata</taxon>
        <taxon>Merostomata</taxon>
        <taxon>Xiphosura</taxon>
        <taxon>Limulidae</taxon>
        <taxon>Limulus</taxon>
    </lineage>
</organism>
<keyword evidence="13" id="KW-1185">Reference proteome</keyword>
<evidence type="ECO:0000313" key="13">
    <source>
        <dbReference type="Proteomes" id="UP000694941"/>
    </source>
</evidence>
<proteinExistence type="inferred from homology"/>
<evidence type="ECO:0000256" key="6">
    <source>
        <dbReference type="ARBA" id="ARBA00023253"/>
    </source>
</evidence>
<evidence type="ECO:0000256" key="11">
    <source>
        <dbReference type="ARBA" id="ARBA00047273"/>
    </source>
</evidence>
<dbReference type="CDD" id="cd11298">
    <property type="entry name" value="O-FucT-2"/>
    <property type="match status" value="1"/>
</dbReference>
<dbReference type="PANTHER" id="PTHR13398:SF0">
    <property type="entry name" value="GDP-FUCOSE PROTEIN O-FUCOSYLTRANSFERASE 2"/>
    <property type="match status" value="1"/>
</dbReference>
<reference evidence="14" key="1">
    <citation type="submission" date="2025-08" db="UniProtKB">
        <authorList>
            <consortium name="RefSeq"/>
        </authorList>
    </citation>
    <scope>IDENTIFICATION</scope>
    <source>
        <tissue evidence="14">Muscle</tissue>
    </source>
</reference>
<keyword evidence="4" id="KW-0808">Transferase</keyword>
<evidence type="ECO:0000256" key="8">
    <source>
        <dbReference type="ARBA" id="ARBA00025803"/>
    </source>
</evidence>
<evidence type="ECO:0000256" key="5">
    <source>
        <dbReference type="ARBA" id="ARBA00022824"/>
    </source>
</evidence>
<dbReference type="InterPro" id="IPR019378">
    <property type="entry name" value="GDP-Fuc_O-FucTrfase"/>
</dbReference>
<comment type="similarity">
    <text evidence="8">Belongs to the glycosyltransferase 68 family.</text>
</comment>
<name>A0ABM1S211_LIMPO</name>
<dbReference type="Gene3D" id="3.40.50.11350">
    <property type="match status" value="1"/>
</dbReference>
<evidence type="ECO:0000256" key="3">
    <source>
        <dbReference type="ARBA" id="ARBA00012196"/>
    </source>
</evidence>
<dbReference type="InterPro" id="IPR045130">
    <property type="entry name" value="OFUT2-like"/>
</dbReference>
<sequence>MFDRAEVVLHDHFGDQDFWKVRRSMRFAKHLREIGDEFRRKFLNSSDETDGTLLHDDWQMMKTKSGQAVGGPYLAVHLRRKDFLHGRPKEVPSLKHAAEQVQKILLKLKLNTTFVATDAPENEFMEFKKYIPGAIKYNPPLEVRQQYLDGGVAIIDQWICAHAKYFIGTYESTFSFRIQDEREILGFDPDTTFNRLCGNRKMKCEQPSRWRIIY</sequence>
<comment type="pathway">
    <text evidence="2">Protein modification; protein glycosylation.</text>
</comment>
<evidence type="ECO:0000256" key="2">
    <source>
        <dbReference type="ARBA" id="ARBA00004922"/>
    </source>
</evidence>
<dbReference type="RefSeq" id="XP_022237666.1">
    <property type="nucleotide sequence ID" value="XM_022381958.1"/>
</dbReference>
<dbReference type="GeneID" id="106478363"/>
<keyword evidence="7" id="KW-0119">Carbohydrate metabolism</keyword>
<evidence type="ECO:0000256" key="10">
    <source>
        <dbReference type="ARBA" id="ARBA00033083"/>
    </source>
</evidence>